<evidence type="ECO:0000313" key="3">
    <source>
        <dbReference type="Proteomes" id="UP000664417"/>
    </source>
</evidence>
<sequence>MDQGPWRGRGKKLAGGQIINQGGPHKTQETLKRGFFAKGLERNGLEKTSRDRAFLQAVAAQMFS</sequence>
<name>A0A8J7Q6S5_9BACT</name>
<comment type="caution">
    <text evidence="2">The sequence shown here is derived from an EMBL/GenBank/DDBJ whole genome shotgun (WGS) entry which is preliminary data.</text>
</comment>
<gene>
    <name evidence="2" type="ORF">J3U88_24150</name>
</gene>
<protein>
    <submittedName>
        <fullName evidence="2">Uncharacterized protein</fullName>
    </submittedName>
</protein>
<organism evidence="2 3">
    <name type="scientific">Acanthopleuribacter pedis</name>
    <dbReference type="NCBI Taxonomy" id="442870"/>
    <lineage>
        <taxon>Bacteria</taxon>
        <taxon>Pseudomonadati</taxon>
        <taxon>Acidobacteriota</taxon>
        <taxon>Holophagae</taxon>
        <taxon>Acanthopleuribacterales</taxon>
        <taxon>Acanthopleuribacteraceae</taxon>
        <taxon>Acanthopleuribacter</taxon>
    </lineage>
</organism>
<dbReference type="Proteomes" id="UP000664417">
    <property type="component" value="Unassembled WGS sequence"/>
</dbReference>
<dbReference type="EMBL" id="JAFREP010000025">
    <property type="protein sequence ID" value="MBO1321592.1"/>
    <property type="molecule type" value="Genomic_DNA"/>
</dbReference>
<dbReference type="AlphaFoldDB" id="A0A8J7Q6S5"/>
<reference evidence="2" key="1">
    <citation type="submission" date="2021-03" db="EMBL/GenBank/DDBJ databases">
        <authorList>
            <person name="Wang G."/>
        </authorList>
    </citation>
    <scope>NUCLEOTIDE SEQUENCE</scope>
    <source>
        <strain evidence="2">KCTC 12899</strain>
    </source>
</reference>
<proteinExistence type="predicted"/>
<evidence type="ECO:0000256" key="1">
    <source>
        <dbReference type="SAM" id="MobiDB-lite"/>
    </source>
</evidence>
<feature type="region of interest" description="Disordered" evidence="1">
    <location>
        <begin position="1"/>
        <end position="27"/>
    </location>
</feature>
<evidence type="ECO:0000313" key="2">
    <source>
        <dbReference type="EMBL" id="MBO1321592.1"/>
    </source>
</evidence>
<keyword evidence="3" id="KW-1185">Reference proteome</keyword>
<accession>A0A8J7Q6S5</accession>